<evidence type="ECO:0000256" key="1">
    <source>
        <dbReference type="RuleBase" id="RU000487"/>
    </source>
</evidence>
<proteinExistence type="inferred from homology"/>
<name>A0AAV5QKY1_9ASCO</name>
<reference evidence="4 5" key="1">
    <citation type="journal article" date="2023" name="Elife">
        <title>Identification of key yeast species and microbe-microbe interactions impacting larval growth of Drosophila in the wild.</title>
        <authorList>
            <person name="Mure A."/>
            <person name="Sugiura Y."/>
            <person name="Maeda R."/>
            <person name="Honda K."/>
            <person name="Sakurai N."/>
            <person name="Takahashi Y."/>
            <person name="Watada M."/>
            <person name="Katoh T."/>
            <person name="Gotoh A."/>
            <person name="Gotoh Y."/>
            <person name="Taniguchi I."/>
            <person name="Nakamura K."/>
            <person name="Hayashi T."/>
            <person name="Katayama T."/>
            <person name="Uemura T."/>
            <person name="Hattori Y."/>
        </authorList>
    </citation>
    <scope>NUCLEOTIDE SEQUENCE [LARGE SCALE GENOMIC DNA]</scope>
    <source>
        <strain evidence="4 5">SC-9</strain>
    </source>
</reference>
<feature type="region of interest" description="Disordered" evidence="3">
    <location>
        <begin position="419"/>
        <end position="438"/>
    </location>
</feature>
<dbReference type="EMBL" id="BTFZ01000006">
    <property type="protein sequence ID" value="GMM35438.1"/>
    <property type="molecule type" value="Genomic_DNA"/>
</dbReference>
<comment type="similarity">
    <text evidence="1">Belongs to the actin family.</text>
</comment>
<feature type="region of interest" description="Disordered" evidence="3">
    <location>
        <begin position="511"/>
        <end position="541"/>
    </location>
</feature>
<dbReference type="CDD" id="cd10211">
    <property type="entry name" value="ASKHA_NBD_Arp5"/>
    <property type="match status" value="1"/>
</dbReference>
<dbReference type="InterPro" id="IPR043129">
    <property type="entry name" value="ATPase_NBD"/>
</dbReference>
<dbReference type="Gene3D" id="3.30.420.40">
    <property type="match status" value="2"/>
</dbReference>
<feature type="coiled-coil region" evidence="2">
    <location>
        <begin position="295"/>
        <end position="322"/>
    </location>
</feature>
<keyword evidence="5" id="KW-1185">Reference proteome</keyword>
<dbReference type="Pfam" id="PF00022">
    <property type="entry name" value="Actin"/>
    <property type="match status" value="2"/>
</dbReference>
<comment type="caution">
    <text evidence="4">The sequence shown here is derived from an EMBL/GenBank/DDBJ whole genome shotgun (WGS) entry which is preliminary data.</text>
</comment>
<dbReference type="SMART" id="SM00268">
    <property type="entry name" value="ACTIN"/>
    <property type="match status" value="1"/>
</dbReference>
<gene>
    <name evidence="4" type="ORF">DASC09_027630</name>
</gene>
<evidence type="ECO:0000256" key="2">
    <source>
        <dbReference type="SAM" id="Coils"/>
    </source>
</evidence>
<sequence length="780" mass="89774">MTINSEGKKSNVSSGDYPPPVVHPLAEPRVSLKPEPFYDNYQSGVPIAIDIGSSNIRAGLTNTDTPFLNMPTIISRFRDRKLNRMLTYVGNDCFLDPLFKSSIKSPFDGPLINNWDVTEWLLDYSFYHLNVSSQDGVDNPIIINEFMATPASQRKNMYQLLFEGYNVPSVVFGLSDLFSFHYNNRNNTNKSSLILGCGNQSTNIIPVIDSKPLLHFAKRINWGGEQAVEYLSKSIGLKYPFFPTKITTHQFETMVQDFSYFSDDYLAELDDLMNLEYLHDKDVVLEASFNEVVQVQKSEEEIARQQEKRREQGKRLQEQAQKARLEKLVEKEADFKYYSELKERLLNPENKISKKQMIQTLSEAGFDDVADFNKYLSNLERSLKRARHQDIGENEVEEEPNFYLLDMKDEDLSEEQLKEKKSQKLQKANYEARKKAKEEKLIEKKRKEEEEAQEQSWREKDLDGWIEDKRAKLKVIVDRKKQREKLKAELNDRKSHAAQIRMKNIANLAADGSGNARNSSSTALNTMGNGGAGGNGGARSKRNVKKVTIDNDPNDTFGANDDDWMIYKDIANFEDEEQLEVENSELKALEDLLLKYDPSFNPEDLFNSEYNWKKSTLHKFLRGAYSFDPEDQHQQHQIHLNVERIKVPEILIQPTIAGLDQAGIVEISENLLLKRLPSSNFYNFNDNNVTPDIIKNIFLTGGVSKTANFKNRIVREFTSFLPSGNNLQVNVAEEPIIDAWRGMKLWSLSDSYKNSFITRKEYDEMGPEYIKEHNLGNVRL</sequence>
<dbReference type="FunFam" id="3.30.420.40:FF:000058">
    <property type="entry name" value="Putative actin-related protein 5"/>
    <property type="match status" value="1"/>
</dbReference>
<accession>A0AAV5QKY1</accession>
<evidence type="ECO:0000256" key="3">
    <source>
        <dbReference type="SAM" id="MobiDB-lite"/>
    </source>
</evidence>
<dbReference type="InterPro" id="IPR004000">
    <property type="entry name" value="Actin"/>
</dbReference>
<dbReference type="PANTHER" id="PTHR11937">
    <property type="entry name" value="ACTIN"/>
    <property type="match status" value="1"/>
</dbReference>
<feature type="compositionally biased region" description="Polar residues" evidence="3">
    <location>
        <begin position="515"/>
        <end position="527"/>
    </location>
</feature>
<keyword evidence="2" id="KW-0175">Coiled coil</keyword>
<feature type="region of interest" description="Disordered" evidence="3">
    <location>
        <begin position="1"/>
        <end position="20"/>
    </location>
</feature>
<feature type="compositionally biased region" description="Polar residues" evidence="3">
    <location>
        <begin position="1"/>
        <end position="14"/>
    </location>
</feature>
<organism evidence="4 5">
    <name type="scientific">Saccharomycopsis crataegensis</name>
    <dbReference type="NCBI Taxonomy" id="43959"/>
    <lineage>
        <taxon>Eukaryota</taxon>
        <taxon>Fungi</taxon>
        <taxon>Dikarya</taxon>
        <taxon>Ascomycota</taxon>
        <taxon>Saccharomycotina</taxon>
        <taxon>Saccharomycetes</taxon>
        <taxon>Saccharomycopsidaceae</taxon>
        <taxon>Saccharomycopsis</taxon>
    </lineage>
</organism>
<evidence type="ECO:0000313" key="4">
    <source>
        <dbReference type="EMBL" id="GMM35438.1"/>
    </source>
</evidence>
<feature type="compositionally biased region" description="Gly residues" evidence="3">
    <location>
        <begin position="528"/>
        <end position="537"/>
    </location>
</feature>
<dbReference type="AlphaFoldDB" id="A0AAV5QKY1"/>
<evidence type="ECO:0000313" key="5">
    <source>
        <dbReference type="Proteomes" id="UP001360560"/>
    </source>
</evidence>
<dbReference type="Proteomes" id="UP001360560">
    <property type="component" value="Unassembled WGS sequence"/>
</dbReference>
<dbReference type="RefSeq" id="XP_064852438.1">
    <property type="nucleotide sequence ID" value="XM_064996366.1"/>
</dbReference>
<dbReference type="GeneID" id="90073417"/>
<dbReference type="SUPFAM" id="SSF53067">
    <property type="entry name" value="Actin-like ATPase domain"/>
    <property type="match status" value="2"/>
</dbReference>
<protein>
    <submittedName>
        <fullName evidence="4">Arp5 protein</fullName>
    </submittedName>
</protein>